<dbReference type="Pfam" id="PF13920">
    <property type="entry name" value="zf-C3HC4_3"/>
    <property type="match status" value="1"/>
</dbReference>
<dbReference type="PROSITE" id="PS50089">
    <property type="entry name" value="ZF_RING_2"/>
    <property type="match status" value="1"/>
</dbReference>
<dbReference type="Pfam" id="PF18346">
    <property type="entry name" value="SH3_15"/>
    <property type="match status" value="1"/>
</dbReference>
<feature type="region of interest" description="Disordered" evidence="12">
    <location>
        <begin position="653"/>
        <end position="781"/>
    </location>
</feature>
<feature type="domain" description="ZZ-type" evidence="14">
    <location>
        <begin position="79"/>
        <end position="131"/>
    </location>
</feature>
<dbReference type="GO" id="GO:0016567">
    <property type="term" value="P:protein ubiquitination"/>
    <property type="evidence" value="ECO:0007669"/>
    <property type="project" value="InterPro"/>
</dbReference>
<evidence type="ECO:0000256" key="6">
    <source>
        <dbReference type="ARBA" id="ARBA00022737"/>
    </source>
</evidence>
<dbReference type="GO" id="GO:0007219">
    <property type="term" value="P:Notch signaling pathway"/>
    <property type="evidence" value="ECO:0007669"/>
    <property type="project" value="UniProtKB-KW"/>
</dbReference>
<dbReference type="InterPro" id="IPR000433">
    <property type="entry name" value="Znf_ZZ"/>
</dbReference>
<dbReference type="InterPro" id="IPR040847">
    <property type="entry name" value="SH3_15"/>
</dbReference>
<dbReference type="FunFam" id="1.10.1170.10:FF:000002">
    <property type="entry name" value="Baculoviral IAP repeat containing 7"/>
    <property type="match status" value="1"/>
</dbReference>
<feature type="domain" description="ZZ-type" evidence="14">
    <location>
        <begin position="418"/>
        <end position="470"/>
    </location>
</feature>
<evidence type="ECO:0000313" key="17">
    <source>
        <dbReference type="Proteomes" id="UP001497497"/>
    </source>
</evidence>
<dbReference type="InterPro" id="IPR010606">
    <property type="entry name" value="Mib_Herc2"/>
</dbReference>
<feature type="domain" description="MIB/HERC2" evidence="15">
    <location>
        <begin position="329"/>
        <end position="411"/>
    </location>
</feature>
<dbReference type="PROSITE" id="PS50135">
    <property type="entry name" value="ZF_ZZ_2"/>
    <property type="match status" value="2"/>
</dbReference>
<dbReference type="SUPFAM" id="SSF159034">
    <property type="entry name" value="Mib/herc2 domain-like"/>
    <property type="match status" value="4"/>
</dbReference>
<evidence type="ECO:0000256" key="5">
    <source>
        <dbReference type="ARBA" id="ARBA00022723"/>
    </source>
</evidence>
<keyword evidence="4" id="KW-0808">Transferase</keyword>
<dbReference type="Proteomes" id="UP001497497">
    <property type="component" value="Unassembled WGS sequence"/>
</dbReference>
<dbReference type="AlphaFoldDB" id="A0AAV2I5B4"/>
<feature type="domain" description="MIB/HERC2" evidence="15">
    <location>
        <begin position="144"/>
        <end position="229"/>
    </location>
</feature>
<keyword evidence="7 11" id="KW-0863">Zinc-finger</keyword>
<evidence type="ECO:0008006" key="18">
    <source>
        <dbReference type="Google" id="ProtNLM"/>
    </source>
</evidence>
<evidence type="ECO:0000259" key="14">
    <source>
        <dbReference type="PROSITE" id="PS50135"/>
    </source>
</evidence>
<keyword evidence="9" id="KW-0862">Zinc</keyword>
<dbReference type="Gene3D" id="3.30.60.90">
    <property type="match status" value="2"/>
</dbReference>
<gene>
    <name evidence="16" type="ORF">GSLYS_00015490001</name>
</gene>
<dbReference type="FunFam" id="2.30.30.40:FF:000044">
    <property type="entry name" value="E3 ubiquitin-protein ligase MIB2, putative"/>
    <property type="match status" value="2"/>
</dbReference>
<name>A0AAV2I5B4_LYMST</name>
<keyword evidence="5" id="KW-0479">Metal-binding</keyword>
<dbReference type="Gene3D" id="1.10.1170.10">
    <property type="entry name" value="Inhibitor Of Apoptosis Protein (2mihbC-IAP-1), Chain A"/>
    <property type="match status" value="1"/>
</dbReference>
<proteinExistence type="predicted"/>
<evidence type="ECO:0000256" key="8">
    <source>
        <dbReference type="ARBA" id="ARBA00022786"/>
    </source>
</evidence>
<feature type="compositionally biased region" description="Polar residues" evidence="12">
    <location>
        <begin position="739"/>
        <end position="755"/>
    </location>
</feature>
<dbReference type="Pfam" id="PF06701">
    <property type="entry name" value="MIB_HERC2"/>
    <property type="match status" value="4"/>
</dbReference>
<dbReference type="Gene3D" id="1.10.533.10">
    <property type="entry name" value="Death Domain, Fas"/>
    <property type="match status" value="1"/>
</dbReference>
<dbReference type="EMBL" id="CAXITT010000457">
    <property type="protein sequence ID" value="CAL1541884.1"/>
    <property type="molecule type" value="Genomic_DNA"/>
</dbReference>
<evidence type="ECO:0000256" key="12">
    <source>
        <dbReference type="SAM" id="MobiDB-lite"/>
    </source>
</evidence>
<dbReference type="InterPro" id="IPR043145">
    <property type="entry name" value="Znf_ZZ_sf"/>
</dbReference>
<dbReference type="InterPro" id="IPR001841">
    <property type="entry name" value="Znf_RING"/>
</dbReference>
<accession>A0AAV2I5B4</accession>
<evidence type="ECO:0000256" key="11">
    <source>
        <dbReference type="PROSITE-ProRule" id="PRU00228"/>
    </source>
</evidence>
<comment type="caution">
    <text evidence="16">The sequence shown here is derived from an EMBL/GenBank/DDBJ whole genome shotgun (WGS) entry which is preliminary data.</text>
</comment>
<protein>
    <recommendedName>
        <fullName evidence="18">RING-type E3 ubiquitin transferase</fullName>
    </recommendedName>
</protein>
<feature type="compositionally biased region" description="Polar residues" evidence="12">
    <location>
        <begin position="675"/>
        <end position="693"/>
    </location>
</feature>
<evidence type="ECO:0000256" key="9">
    <source>
        <dbReference type="ARBA" id="ARBA00022833"/>
    </source>
</evidence>
<dbReference type="CDD" id="cd16510">
    <property type="entry name" value="RING-HC_IAPs"/>
    <property type="match status" value="1"/>
</dbReference>
<dbReference type="PANTHER" id="PTHR24202">
    <property type="entry name" value="E3 UBIQUITIN-PROTEIN LIGASE MIB2"/>
    <property type="match status" value="1"/>
</dbReference>
<dbReference type="Gene3D" id="2.30.30.40">
    <property type="entry name" value="SH3 Domains"/>
    <property type="match status" value="4"/>
</dbReference>
<dbReference type="InterPro" id="IPR011029">
    <property type="entry name" value="DEATH-like_dom_sf"/>
</dbReference>
<keyword evidence="10" id="KW-0914">Notch signaling pathway</keyword>
<feature type="region of interest" description="Disordered" evidence="12">
    <location>
        <begin position="335"/>
        <end position="355"/>
    </location>
</feature>
<organism evidence="16 17">
    <name type="scientific">Lymnaea stagnalis</name>
    <name type="common">Great pond snail</name>
    <name type="synonym">Helix stagnalis</name>
    <dbReference type="NCBI Taxonomy" id="6523"/>
    <lineage>
        <taxon>Eukaryota</taxon>
        <taxon>Metazoa</taxon>
        <taxon>Spiralia</taxon>
        <taxon>Lophotrochozoa</taxon>
        <taxon>Mollusca</taxon>
        <taxon>Gastropoda</taxon>
        <taxon>Heterobranchia</taxon>
        <taxon>Euthyneura</taxon>
        <taxon>Panpulmonata</taxon>
        <taxon>Hygrophila</taxon>
        <taxon>Lymnaeoidea</taxon>
        <taxon>Lymnaeidae</taxon>
        <taxon>Lymnaea</taxon>
    </lineage>
</organism>
<evidence type="ECO:0000256" key="3">
    <source>
        <dbReference type="ARBA" id="ARBA00022490"/>
    </source>
</evidence>
<dbReference type="PROSITE" id="PS51416">
    <property type="entry name" value="MIB_HERC2"/>
    <property type="match status" value="4"/>
</dbReference>
<dbReference type="GO" id="GO:0005737">
    <property type="term" value="C:cytoplasm"/>
    <property type="evidence" value="ECO:0007669"/>
    <property type="project" value="UniProtKB-SubCell"/>
</dbReference>
<feature type="domain" description="MIB/HERC2" evidence="15">
    <location>
        <begin position="1"/>
        <end position="72"/>
    </location>
</feature>
<dbReference type="GO" id="GO:0004842">
    <property type="term" value="F:ubiquitin-protein transferase activity"/>
    <property type="evidence" value="ECO:0007669"/>
    <property type="project" value="InterPro"/>
</dbReference>
<evidence type="ECO:0000256" key="7">
    <source>
        <dbReference type="ARBA" id="ARBA00022771"/>
    </source>
</evidence>
<feature type="compositionally biased region" description="Basic and acidic residues" evidence="12">
    <location>
        <begin position="345"/>
        <end position="355"/>
    </location>
</feature>
<evidence type="ECO:0000256" key="1">
    <source>
        <dbReference type="ARBA" id="ARBA00004496"/>
    </source>
</evidence>
<keyword evidence="8" id="KW-0833">Ubl conjugation pathway</keyword>
<keyword evidence="17" id="KW-1185">Reference proteome</keyword>
<comment type="pathway">
    <text evidence="2">Protein modification; protein ubiquitination.</text>
</comment>
<dbReference type="InterPro" id="IPR037252">
    <property type="entry name" value="Mib_Herc2_sf"/>
</dbReference>
<dbReference type="SUPFAM" id="SSF57850">
    <property type="entry name" value="RING/U-box"/>
    <property type="match status" value="3"/>
</dbReference>
<sequence length="838" mass="90583">MKAGLRVVRGPDWTYEDQDGGEGHVGTVAEVGGQNGVKVPEKYVTVVWDSGEKHEYRAGHEDAFDLYVFDNAQCGVRHEAAITCVECHKRGIEGFRWTCAQCPGAVLCTTCYMNDKHDLSHAFQRQDTRRSAGVPVPKRCDSQNDKREAQGIFPGAIVRRGPDWRWENQDGGDGNTGKVMKMHDSGSGVLFLVGGTFRSEVIVQWTNGVARNYRVGHDGNLDVKCVTPSSGGPYYKSHLPILGKMNEEVAGSDESLQGLQERMQEDLTRRMLMEPILGMIGGLGAAGGIQGVPGLGGLGSLGVSLGLGAMEGLSRLLQGSEDGDSAIVQEKDTKKGASNYNTGDRVVRGPDWKWDDQDNGEGQLGTVVEPSVLEVPKGSSKCVFVVWDSGKRCMYRAGQEGCYDLRVLDSAQSGVRHPDVLCDGDCKSQSFEGLRWNCKECPDLNLCTYCYGRDQHDVTHSFWRINTPTSKRISVGKRCDSQKVQMNGIFPGATVKRGGDWKWDNKDGGDGKQGTVVEISSWSPESGRTRADVKWSENPSRIHPTRLGHKGKVDLKCVTPATGGFYYRDHLPVLGRSDNVNSKFSVGDKVKCLGKVESMKKLQKDHGGWTDAMAQYMKKVGTVDAVDDDGDIIVRYEDNRKLIYNPEALGHMWLNRPQPPPASGGATQTKEDSKGPSTKHGNAEATSDLTATSPGEAVPGEPSGGAEPTTVGTNGGTEPTEPVAGETNGDIEPVPGETNGDTEPTETVTSETNGDTEQRDKDAPASTVPAGGDTTVGTATNTKRLRLQPQCKICMTSDANVAFVPCGHLVCCPECAGSLESCPICRSEIKNWLKTFIQ</sequence>
<keyword evidence="6" id="KW-0677">Repeat</keyword>
<dbReference type="GO" id="GO:0008270">
    <property type="term" value="F:zinc ion binding"/>
    <property type="evidence" value="ECO:0007669"/>
    <property type="project" value="UniProtKB-KW"/>
</dbReference>
<reference evidence="16 17" key="1">
    <citation type="submission" date="2024-04" db="EMBL/GenBank/DDBJ databases">
        <authorList>
            <consortium name="Genoscope - CEA"/>
            <person name="William W."/>
        </authorList>
    </citation>
    <scope>NUCLEOTIDE SEQUENCE [LARGE SCALE GENOMIC DNA]</scope>
</reference>
<dbReference type="PANTHER" id="PTHR24202:SF4">
    <property type="entry name" value="E3 UBIQUITIN-PROTEIN LIGASE MIB2-RELATED"/>
    <property type="match status" value="1"/>
</dbReference>
<evidence type="ECO:0000259" key="15">
    <source>
        <dbReference type="PROSITE" id="PS51416"/>
    </source>
</evidence>
<evidence type="ECO:0000256" key="4">
    <source>
        <dbReference type="ARBA" id="ARBA00022679"/>
    </source>
</evidence>
<feature type="domain" description="RING-type" evidence="13">
    <location>
        <begin position="791"/>
        <end position="826"/>
    </location>
</feature>
<dbReference type="FunFam" id="2.30.30.40:FF:000078">
    <property type="entry name" value="Putative e3 ubiquitin-protein ligase mib2"/>
    <property type="match status" value="2"/>
</dbReference>
<evidence type="ECO:0000313" key="16">
    <source>
        <dbReference type="EMBL" id="CAL1541884.1"/>
    </source>
</evidence>
<evidence type="ECO:0000256" key="2">
    <source>
        <dbReference type="ARBA" id="ARBA00004906"/>
    </source>
</evidence>
<comment type="subcellular location">
    <subcellularLocation>
        <location evidence="1">Cytoplasm</location>
    </subcellularLocation>
</comment>
<evidence type="ECO:0000259" key="13">
    <source>
        <dbReference type="PROSITE" id="PS50089"/>
    </source>
</evidence>
<feature type="domain" description="MIB/HERC2" evidence="15">
    <location>
        <begin position="481"/>
        <end position="561"/>
    </location>
</feature>
<evidence type="ECO:0000256" key="10">
    <source>
        <dbReference type="ARBA" id="ARBA00022976"/>
    </source>
</evidence>
<keyword evidence="3" id="KW-0963">Cytoplasm</keyword>
<dbReference type="SMART" id="SM00291">
    <property type="entry name" value="ZnF_ZZ"/>
    <property type="match status" value="2"/>
</dbReference>